<evidence type="ECO:0000256" key="2">
    <source>
        <dbReference type="ARBA" id="ARBA00022908"/>
    </source>
</evidence>
<dbReference type="RefSeq" id="WP_138676002.1">
    <property type="nucleotide sequence ID" value="NZ_PNBW01000066.1"/>
</dbReference>
<feature type="domain" description="Tyr recombinase" evidence="6">
    <location>
        <begin position="104"/>
        <end position="281"/>
    </location>
</feature>
<dbReference type="PANTHER" id="PTHR30349:SF64">
    <property type="entry name" value="PROPHAGE INTEGRASE INTD-RELATED"/>
    <property type="match status" value="1"/>
</dbReference>
<dbReference type="Proteomes" id="UP000307164">
    <property type="component" value="Unassembled WGS sequence"/>
</dbReference>
<dbReference type="InterPro" id="IPR002104">
    <property type="entry name" value="Integrase_catalytic"/>
</dbReference>
<dbReference type="PROSITE" id="PS51898">
    <property type="entry name" value="TYR_RECOMBINASE"/>
    <property type="match status" value="1"/>
</dbReference>
<name>A0ABY2VVR1_9GAMM</name>
<dbReference type="PROSITE" id="PS51900">
    <property type="entry name" value="CB"/>
    <property type="match status" value="1"/>
</dbReference>
<evidence type="ECO:0000313" key="8">
    <source>
        <dbReference type="EMBL" id="TMO73094.1"/>
    </source>
</evidence>
<keyword evidence="2" id="KW-0229">DNA integration</keyword>
<evidence type="ECO:0000256" key="4">
    <source>
        <dbReference type="ARBA" id="ARBA00023172"/>
    </source>
</evidence>
<dbReference type="SUPFAM" id="SSF56349">
    <property type="entry name" value="DNA breaking-rejoining enzymes"/>
    <property type="match status" value="1"/>
</dbReference>
<dbReference type="InterPro" id="IPR004107">
    <property type="entry name" value="Integrase_SAM-like_N"/>
</dbReference>
<dbReference type="Pfam" id="PF00589">
    <property type="entry name" value="Phage_integrase"/>
    <property type="match status" value="1"/>
</dbReference>
<evidence type="ECO:0000256" key="3">
    <source>
        <dbReference type="ARBA" id="ARBA00023125"/>
    </source>
</evidence>
<comment type="similarity">
    <text evidence="1">Belongs to the 'phage' integrase family.</text>
</comment>
<organism evidence="8 9">
    <name type="scientific">Pseudoalteromonas aurantia</name>
    <dbReference type="NCBI Taxonomy" id="43654"/>
    <lineage>
        <taxon>Bacteria</taxon>
        <taxon>Pseudomonadati</taxon>
        <taxon>Pseudomonadota</taxon>
        <taxon>Gammaproteobacteria</taxon>
        <taxon>Alteromonadales</taxon>
        <taxon>Pseudoalteromonadaceae</taxon>
        <taxon>Pseudoalteromonas</taxon>
    </lineage>
</organism>
<keyword evidence="3 5" id="KW-0238">DNA-binding</keyword>
<dbReference type="EMBL" id="PNBW01000066">
    <property type="protein sequence ID" value="TMO73094.1"/>
    <property type="molecule type" value="Genomic_DNA"/>
</dbReference>
<protein>
    <submittedName>
        <fullName evidence="8">Integrase</fullName>
    </submittedName>
</protein>
<proteinExistence type="inferred from homology"/>
<dbReference type="InterPro" id="IPR050090">
    <property type="entry name" value="Tyrosine_recombinase_XerCD"/>
</dbReference>
<dbReference type="PANTHER" id="PTHR30349">
    <property type="entry name" value="PHAGE INTEGRASE-RELATED"/>
    <property type="match status" value="1"/>
</dbReference>
<gene>
    <name evidence="8" type="ORF">CWC20_13915</name>
</gene>
<dbReference type="InterPro" id="IPR011010">
    <property type="entry name" value="DNA_brk_join_enz"/>
</dbReference>
<dbReference type="Gene3D" id="1.10.443.10">
    <property type="entry name" value="Intergrase catalytic core"/>
    <property type="match status" value="1"/>
</dbReference>
<evidence type="ECO:0000256" key="1">
    <source>
        <dbReference type="ARBA" id="ARBA00008857"/>
    </source>
</evidence>
<feature type="domain" description="Core-binding (CB)" evidence="7">
    <location>
        <begin position="1"/>
        <end position="87"/>
    </location>
</feature>
<dbReference type="Pfam" id="PF13495">
    <property type="entry name" value="Phage_int_SAM_4"/>
    <property type="match status" value="1"/>
</dbReference>
<accession>A0ABY2VVR1</accession>
<keyword evidence="4" id="KW-0233">DNA recombination</keyword>
<dbReference type="Gene3D" id="1.10.150.130">
    <property type="match status" value="1"/>
</dbReference>
<dbReference type="InterPro" id="IPR013762">
    <property type="entry name" value="Integrase-like_cat_sf"/>
</dbReference>
<comment type="caution">
    <text evidence="8">The sequence shown here is derived from an EMBL/GenBank/DDBJ whole genome shotgun (WGS) entry which is preliminary data.</text>
</comment>
<keyword evidence="9" id="KW-1185">Reference proteome</keyword>
<sequence>MNDLEQKHFDFLYLQHLTNLKLQGKRPATIDAYARAVRRITLYFDRSPDTLSTQDLKQYFNALIQTHSWSTIKLDRNGLQFFYKYTLERQWQWLDIVKPPQVKRIPDILTAAQIAFMLNHTKQHRYQVFFLTLYTMGLRLSEALHLTVADIDCKTMRVHIRDGKGGKDRLVPLPDKTLQALRLYWKTHRHSTLIFPGKGLGANTPMDKGGIQKAMKAVLKHCKITKHISPHSLRHCFATHLLEQGLDLRSLQLLLGHGSLNTTSKYTQLTQIKQHDTQRLINQLTNNLMRISAAL</sequence>
<evidence type="ECO:0000259" key="6">
    <source>
        <dbReference type="PROSITE" id="PS51898"/>
    </source>
</evidence>
<dbReference type="InterPro" id="IPR010998">
    <property type="entry name" value="Integrase_recombinase_N"/>
</dbReference>
<reference evidence="9" key="1">
    <citation type="submission" date="2019-06" db="EMBL/GenBank/DDBJ databases">
        <title>Co-occurence of chitin degradation, pigmentation and bioactivity in marine Pseudoalteromonas.</title>
        <authorList>
            <person name="Sonnenschein E.C."/>
            <person name="Bech P.K."/>
        </authorList>
    </citation>
    <scope>NUCLEOTIDE SEQUENCE [LARGE SCALE GENOMIC DNA]</scope>
    <source>
        <strain evidence="9">S3895</strain>
    </source>
</reference>
<dbReference type="InterPro" id="IPR044068">
    <property type="entry name" value="CB"/>
</dbReference>
<evidence type="ECO:0000313" key="9">
    <source>
        <dbReference type="Proteomes" id="UP000307164"/>
    </source>
</evidence>
<evidence type="ECO:0000259" key="7">
    <source>
        <dbReference type="PROSITE" id="PS51900"/>
    </source>
</evidence>
<evidence type="ECO:0000256" key="5">
    <source>
        <dbReference type="PROSITE-ProRule" id="PRU01248"/>
    </source>
</evidence>